<dbReference type="Pfam" id="PF14219">
    <property type="entry name" value="DUF4328"/>
    <property type="match status" value="1"/>
</dbReference>
<gene>
    <name evidence="3" type="ORF">ACFQVD_30955</name>
</gene>
<keyword evidence="1" id="KW-1133">Transmembrane helix</keyword>
<accession>A0ABW2T8D9</accession>
<proteinExistence type="predicted"/>
<dbReference type="RefSeq" id="WP_343970895.1">
    <property type="nucleotide sequence ID" value="NZ_BAAAGK010000087.1"/>
</dbReference>
<name>A0ABW2T8D9_9ACTN</name>
<dbReference type="InterPro" id="IPR025565">
    <property type="entry name" value="DUF4328"/>
</dbReference>
<dbReference type="EMBL" id="JBHTEE010000001">
    <property type="protein sequence ID" value="MFC7604537.1"/>
    <property type="molecule type" value="Genomic_DNA"/>
</dbReference>
<reference evidence="4" key="1">
    <citation type="journal article" date="2019" name="Int. J. Syst. Evol. Microbiol.">
        <title>The Global Catalogue of Microorganisms (GCM) 10K type strain sequencing project: providing services to taxonomists for standard genome sequencing and annotation.</title>
        <authorList>
            <consortium name="The Broad Institute Genomics Platform"/>
            <consortium name="The Broad Institute Genome Sequencing Center for Infectious Disease"/>
            <person name="Wu L."/>
            <person name="Ma J."/>
        </authorList>
    </citation>
    <scope>NUCLEOTIDE SEQUENCE [LARGE SCALE GENOMIC DNA]</scope>
    <source>
        <strain evidence="4">JCM 10083</strain>
    </source>
</reference>
<feature type="transmembrane region" description="Helical" evidence="1">
    <location>
        <begin position="87"/>
        <end position="106"/>
    </location>
</feature>
<keyword evidence="1" id="KW-0472">Membrane</keyword>
<dbReference type="Proteomes" id="UP001596514">
    <property type="component" value="Unassembled WGS sequence"/>
</dbReference>
<evidence type="ECO:0000256" key="1">
    <source>
        <dbReference type="SAM" id="Phobius"/>
    </source>
</evidence>
<evidence type="ECO:0000313" key="3">
    <source>
        <dbReference type="EMBL" id="MFC7604537.1"/>
    </source>
</evidence>
<evidence type="ECO:0000259" key="2">
    <source>
        <dbReference type="Pfam" id="PF14219"/>
    </source>
</evidence>
<organism evidence="3 4">
    <name type="scientific">Streptosporangium amethystogenes subsp. fukuiense</name>
    <dbReference type="NCBI Taxonomy" id="698418"/>
    <lineage>
        <taxon>Bacteria</taxon>
        <taxon>Bacillati</taxon>
        <taxon>Actinomycetota</taxon>
        <taxon>Actinomycetes</taxon>
        <taxon>Streptosporangiales</taxon>
        <taxon>Streptosporangiaceae</taxon>
        <taxon>Streptosporangium</taxon>
    </lineage>
</organism>
<protein>
    <submittedName>
        <fullName evidence="3">DUF4328 domain-containing protein</fullName>
    </submittedName>
</protein>
<feature type="transmembrane region" description="Helical" evidence="1">
    <location>
        <begin position="7"/>
        <end position="32"/>
    </location>
</feature>
<keyword evidence="1" id="KW-0812">Transmembrane</keyword>
<sequence length="153" mass="17135">MRPIRAFATVAITLIALVTIVSVGLSGLRILYEGDRLWRLVYEWEALYTLLLSPAVLLFPILCLLAGIAFVCWLLRARANSYAISPGVFHVYAAPYLVLGWILPIVDLFAPKGIVDDILATSRPGGLRPGSDLFRARRSGLVWAWWLTWVLWP</sequence>
<keyword evidence="4" id="KW-1185">Reference proteome</keyword>
<feature type="domain" description="DUF4328" evidence="2">
    <location>
        <begin position="56"/>
        <end position="151"/>
    </location>
</feature>
<evidence type="ECO:0000313" key="4">
    <source>
        <dbReference type="Proteomes" id="UP001596514"/>
    </source>
</evidence>
<feature type="transmembrane region" description="Helical" evidence="1">
    <location>
        <begin position="52"/>
        <end position="75"/>
    </location>
</feature>
<comment type="caution">
    <text evidence="3">The sequence shown here is derived from an EMBL/GenBank/DDBJ whole genome shotgun (WGS) entry which is preliminary data.</text>
</comment>